<dbReference type="HOGENOM" id="CLU_012893_13_0_9"/>
<dbReference type="GO" id="GO:0042910">
    <property type="term" value="F:xenobiotic transmembrane transporter activity"/>
    <property type="evidence" value="ECO:0007669"/>
    <property type="project" value="InterPro"/>
</dbReference>
<dbReference type="STRING" id="518637.EUBIFOR_01589"/>
<dbReference type="GO" id="GO:0015297">
    <property type="term" value="F:antiporter activity"/>
    <property type="evidence" value="ECO:0007669"/>
    <property type="project" value="InterPro"/>
</dbReference>
<dbReference type="RefSeq" id="WP_003865377.1">
    <property type="nucleotide sequence ID" value="NZ_DS996843.1"/>
</dbReference>
<comment type="caution">
    <text evidence="7">The sequence shown here is derived from an EMBL/GenBank/DDBJ whole genome shotgun (WGS) entry which is preliminary data.</text>
</comment>
<dbReference type="InterPro" id="IPR002528">
    <property type="entry name" value="MATE_fam"/>
</dbReference>
<proteinExistence type="inferred from homology"/>
<protein>
    <recommendedName>
        <fullName evidence="3">Probable multidrug resistance protein NorM</fullName>
    </recommendedName>
    <alternativeName>
        <fullName evidence="5">Multidrug-efflux transporter</fullName>
    </alternativeName>
</protein>
<keyword evidence="6" id="KW-1133">Transmembrane helix</keyword>
<dbReference type="PANTHER" id="PTHR43298">
    <property type="entry name" value="MULTIDRUG RESISTANCE PROTEIN NORM-RELATED"/>
    <property type="match status" value="1"/>
</dbReference>
<comment type="similarity">
    <text evidence="2">Belongs to the multi antimicrobial extrusion (MATE) (TC 2.A.66.1) family.</text>
</comment>
<keyword evidence="4" id="KW-0813">Transport</keyword>
<dbReference type="InterPro" id="IPR050222">
    <property type="entry name" value="MATE_MdtK"/>
</dbReference>
<evidence type="ECO:0000256" key="2">
    <source>
        <dbReference type="ARBA" id="ARBA00010199"/>
    </source>
</evidence>
<keyword evidence="6" id="KW-0812">Transmembrane</keyword>
<evidence type="ECO:0000256" key="3">
    <source>
        <dbReference type="ARBA" id="ARBA00020268"/>
    </source>
</evidence>
<sequence>MTQGKIMPMLVHFTIPLVLGNLFQLTYNAVDSIIVGHFVGKEALAAVGICNPITTLFILFLNGLCMGASILIGMYYGAKDEEKLARQISTTMLAGLVFSLVLTLVCIVFSPQILKFMQVDLSILNRTTIYLQIIFAGLVFTFLYNFFASTLRALGDSKSPLYFLIISSILNIFGDLFFVVVLHAGSKGCAISTVISEALCCLFCILYIQKKVPLLQLGKKWLVFDISLLKRTIAYGWASAM</sequence>
<name>B7CBL4_9FIRM</name>
<feature type="transmembrane region" description="Helical" evidence="6">
    <location>
        <begin position="190"/>
        <end position="208"/>
    </location>
</feature>
<keyword evidence="8" id="KW-1185">Reference proteome</keyword>
<feature type="transmembrane region" description="Helical" evidence="6">
    <location>
        <begin position="56"/>
        <end position="78"/>
    </location>
</feature>
<dbReference type="eggNOG" id="COG0534">
    <property type="taxonomic scope" value="Bacteria"/>
</dbReference>
<reference evidence="7 8" key="1">
    <citation type="submission" date="2008-11" db="EMBL/GenBank/DDBJ databases">
        <title>Draft genome sequence of Eubacterium biforme (DSM 3989).</title>
        <authorList>
            <person name="Sudarsanam P."/>
            <person name="Ley R."/>
            <person name="Guruge J."/>
            <person name="Turnbaugh P.J."/>
            <person name="Mahowald M."/>
            <person name="Liep D."/>
            <person name="Gordon J."/>
        </authorList>
    </citation>
    <scope>NUCLEOTIDE SEQUENCE [LARGE SCALE GENOMIC DNA]</scope>
    <source>
        <strain evidence="7 8">DSM 3989</strain>
    </source>
</reference>
<evidence type="ECO:0000256" key="4">
    <source>
        <dbReference type="ARBA" id="ARBA00022448"/>
    </source>
</evidence>
<dbReference type="Proteomes" id="UP000004315">
    <property type="component" value="Unassembled WGS sequence"/>
</dbReference>
<dbReference type="PANTHER" id="PTHR43298:SF2">
    <property type="entry name" value="FMN_FAD EXPORTER YEEO-RELATED"/>
    <property type="match status" value="1"/>
</dbReference>
<gene>
    <name evidence="7" type="ORF">EUBIFOR_01589</name>
</gene>
<keyword evidence="6" id="KW-0472">Membrane</keyword>
<comment type="function">
    <text evidence="1">Multidrug efflux pump.</text>
</comment>
<feature type="transmembrane region" description="Helical" evidence="6">
    <location>
        <begin position="161"/>
        <end position="184"/>
    </location>
</feature>
<dbReference type="GO" id="GO:0005886">
    <property type="term" value="C:plasma membrane"/>
    <property type="evidence" value="ECO:0007669"/>
    <property type="project" value="TreeGrafter"/>
</dbReference>
<organism evidence="7 8">
    <name type="scientific">Holdemanella biformis DSM 3989</name>
    <dbReference type="NCBI Taxonomy" id="518637"/>
    <lineage>
        <taxon>Bacteria</taxon>
        <taxon>Bacillati</taxon>
        <taxon>Bacillota</taxon>
        <taxon>Erysipelotrichia</taxon>
        <taxon>Erysipelotrichales</taxon>
        <taxon>Erysipelotrichaceae</taxon>
        <taxon>Holdemanella</taxon>
    </lineage>
</organism>
<evidence type="ECO:0000256" key="5">
    <source>
        <dbReference type="ARBA" id="ARBA00031636"/>
    </source>
</evidence>
<feature type="transmembrane region" description="Helical" evidence="6">
    <location>
        <begin position="130"/>
        <end position="149"/>
    </location>
</feature>
<evidence type="ECO:0000313" key="7">
    <source>
        <dbReference type="EMBL" id="EEC89844.1"/>
    </source>
</evidence>
<dbReference type="EMBL" id="ABYT01000086">
    <property type="protein sequence ID" value="EEC89844.1"/>
    <property type="molecule type" value="Genomic_DNA"/>
</dbReference>
<feature type="transmembrane region" description="Helical" evidence="6">
    <location>
        <begin position="90"/>
        <end position="110"/>
    </location>
</feature>
<dbReference type="AlphaFoldDB" id="B7CBL4"/>
<dbReference type="Pfam" id="PF01554">
    <property type="entry name" value="MatE"/>
    <property type="match status" value="1"/>
</dbReference>
<accession>B7CBL4</accession>
<evidence type="ECO:0000313" key="8">
    <source>
        <dbReference type="Proteomes" id="UP000004315"/>
    </source>
</evidence>
<evidence type="ECO:0000256" key="1">
    <source>
        <dbReference type="ARBA" id="ARBA00003408"/>
    </source>
</evidence>
<evidence type="ECO:0000256" key="6">
    <source>
        <dbReference type="SAM" id="Phobius"/>
    </source>
</evidence>